<dbReference type="Pfam" id="PF07534">
    <property type="entry name" value="TLD"/>
    <property type="match status" value="1"/>
</dbReference>
<feature type="compositionally biased region" description="Basic and acidic residues" evidence="2">
    <location>
        <begin position="226"/>
        <end position="241"/>
    </location>
</feature>
<dbReference type="PROSITE" id="PS51886">
    <property type="entry name" value="TLDC"/>
    <property type="match status" value="1"/>
</dbReference>
<comment type="caution">
    <text evidence="4">The sequence shown here is derived from an EMBL/GenBank/DDBJ whole genome shotgun (WGS) entry which is preliminary data.</text>
</comment>
<dbReference type="SMART" id="SM00385">
    <property type="entry name" value="CYCLIN"/>
    <property type="match status" value="1"/>
</dbReference>
<gene>
    <name evidence="4" type="ORF">PV327_004206</name>
</gene>
<reference evidence="4" key="1">
    <citation type="journal article" date="2023" name="bioRxiv">
        <title>Scaffold-level genome assemblies of two parasitoid biocontrol wasps reveal the parthenogenesis mechanism and an associated novel virus.</title>
        <authorList>
            <person name="Inwood S."/>
            <person name="Skelly J."/>
            <person name="Guhlin J."/>
            <person name="Harrop T."/>
            <person name="Goldson S."/>
            <person name="Dearden P."/>
        </authorList>
    </citation>
    <scope>NUCLEOTIDE SEQUENCE</scope>
    <source>
        <strain evidence="4">Lincoln</strain>
        <tissue evidence="4">Whole body</tissue>
    </source>
</reference>
<dbReference type="InterPro" id="IPR036915">
    <property type="entry name" value="Cyclin-like_sf"/>
</dbReference>
<evidence type="ECO:0000313" key="4">
    <source>
        <dbReference type="EMBL" id="KAK0166716.1"/>
    </source>
</evidence>
<feature type="domain" description="TLDc" evidence="3">
    <location>
        <begin position="312"/>
        <end position="472"/>
    </location>
</feature>
<evidence type="ECO:0000313" key="5">
    <source>
        <dbReference type="Proteomes" id="UP001168972"/>
    </source>
</evidence>
<evidence type="ECO:0000259" key="3">
    <source>
        <dbReference type="PROSITE" id="PS51886"/>
    </source>
</evidence>
<organism evidence="4 5">
    <name type="scientific">Microctonus hyperodae</name>
    <name type="common">Parasitoid wasp</name>
    <dbReference type="NCBI Taxonomy" id="165561"/>
    <lineage>
        <taxon>Eukaryota</taxon>
        <taxon>Metazoa</taxon>
        <taxon>Ecdysozoa</taxon>
        <taxon>Arthropoda</taxon>
        <taxon>Hexapoda</taxon>
        <taxon>Insecta</taxon>
        <taxon>Pterygota</taxon>
        <taxon>Neoptera</taxon>
        <taxon>Endopterygota</taxon>
        <taxon>Hymenoptera</taxon>
        <taxon>Apocrita</taxon>
        <taxon>Ichneumonoidea</taxon>
        <taxon>Braconidae</taxon>
        <taxon>Euphorinae</taxon>
        <taxon>Microctonus</taxon>
    </lineage>
</organism>
<dbReference type="FunFam" id="1.10.472.10:FF:000031">
    <property type="entry name" value="cyclin-L1-1-like isoform X1"/>
    <property type="match status" value="1"/>
</dbReference>
<dbReference type="SUPFAM" id="SSF47954">
    <property type="entry name" value="Cyclin-like"/>
    <property type="match status" value="2"/>
</dbReference>
<dbReference type="InterPro" id="IPR004367">
    <property type="entry name" value="Cyclin_C-dom"/>
</dbReference>
<evidence type="ECO:0000256" key="1">
    <source>
        <dbReference type="ARBA" id="ARBA00023127"/>
    </source>
</evidence>
<dbReference type="GO" id="GO:0016538">
    <property type="term" value="F:cyclin-dependent protein serine/threonine kinase regulator activity"/>
    <property type="evidence" value="ECO:0007669"/>
    <property type="project" value="InterPro"/>
</dbReference>
<dbReference type="SMART" id="SM00584">
    <property type="entry name" value="TLDc"/>
    <property type="match status" value="1"/>
</dbReference>
<dbReference type="InterPro" id="IPR013763">
    <property type="entry name" value="Cyclin-like_dom"/>
</dbReference>
<proteinExistence type="predicted"/>
<dbReference type="InterPro" id="IPR043198">
    <property type="entry name" value="Cyclin/Ssn8"/>
</dbReference>
<dbReference type="GO" id="GO:0006357">
    <property type="term" value="P:regulation of transcription by RNA polymerase II"/>
    <property type="evidence" value="ECO:0007669"/>
    <property type="project" value="InterPro"/>
</dbReference>
<evidence type="ECO:0000256" key="2">
    <source>
        <dbReference type="SAM" id="MobiDB-lite"/>
    </source>
</evidence>
<dbReference type="AlphaFoldDB" id="A0AA39FC20"/>
<keyword evidence="1" id="KW-0195">Cyclin</keyword>
<dbReference type="PANTHER" id="PTHR10026">
    <property type="entry name" value="CYCLIN"/>
    <property type="match status" value="1"/>
</dbReference>
<feature type="region of interest" description="Disordered" evidence="2">
    <location>
        <begin position="186"/>
        <end position="301"/>
    </location>
</feature>
<dbReference type="Proteomes" id="UP001168972">
    <property type="component" value="Unassembled WGS sequence"/>
</dbReference>
<protein>
    <recommendedName>
        <fullName evidence="3">TLDc domain-containing protein</fullName>
    </recommendedName>
</protein>
<dbReference type="InterPro" id="IPR006571">
    <property type="entry name" value="TLDc_dom"/>
</dbReference>
<accession>A0AA39FC20</accession>
<feature type="compositionally biased region" description="Basic and acidic residues" evidence="2">
    <location>
        <begin position="186"/>
        <end position="200"/>
    </location>
</feature>
<dbReference type="Gene3D" id="1.10.472.10">
    <property type="entry name" value="Cyclin-like"/>
    <property type="match status" value="2"/>
</dbReference>
<feature type="compositionally biased region" description="Basic residues" evidence="2">
    <location>
        <begin position="259"/>
        <end position="301"/>
    </location>
</feature>
<keyword evidence="5" id="KW-1185">Reference proteome</keyword>
<sequence>METTAMGCVCLASKIEEAPRRIRDVINVFNYVKQVNSQKPIQPVILDQNYVALKNQVIKSERRVLKELGFCVHVKHPHKIIVMYLQVLGYEKNRALMQQCWNYMNDSLRSDVFLRHQPETVACACVYLGARQLQLPLPSSPPWFSIFNVNESAIRDVCRRILRLYSRPRVRPEQLEKKVEELRRKYEEARSKARGTDADGHTPSPPLPTHHNAWGGFISRSGTHAVPERSKSPRYLQERSKSSTNNTSSSVQRVEGTKHTKRKKHTSRSRSRSHSRERTRKAKKTQRRRSGSHKSRSRYRSRIACTTFRSRDIAEDAQSDNTSEALAAKLSRNPCPSHWTLLYSSDEHGTGANRFLHHVIGYKGPTILFIKGDSGNNEYVTYCVCSTIEWRESHLYWGDDDSMIIELQPSYKIIEQGSKMLYLNTSIRGYPQGLRAGKDPRNPFVNIDQTFNSVSFGDAPHRIMSIQAWGCGDRKSSW</sequence>
<name>A0AA39FC20_MICHY</name>
<dbReference type="EMBL" id="JAQQBR010001832">
    <property type="protein sequence ID" value="KAK0166716.1"/>
    <property type="molecule type" value="Genomic_DNA"/>
</dbReference>
<reference evidence="4" key="2">
    <citation type="submission" date="2023-03" db="EMBL/GenBank/DDBJ databases">
        <authorList>
            <person name="Inwood S.N."/>
            <person name="Skelly J.G."/>
            <person name="Guhlin J."/>
            <person name="Harrop T.W.R."/>
            <person name="Goldson S.G."/>
            <person name="Dearden P.K."/>
        </authorList>
    </citation>
    <scope>NUCLEOTIDE SEQUENCE</scope>
    <source>
        <strain evidence="4">Lincoln</strain>
        <tissue evidence="4">Whole body</tissue>
    </source>
</reference>
<dbReference type="SMART" id="SM01332">
    <property type="entry name" value="Cyclin_C"/>
    <property type="match status" value="1"/>
</dbReference>